<reference evidence="1" key="2">
    <citation type="submission" date="2023-02" db="EMBL/GenBank/DDBJ databases">
        <authorList>
            <person name="Swenson N.G."/>
            <person name="Wegrzyn J.L."/>
            <person name="Mcevoy S.L."/>
        </authorList>
    </citation>
    <scope>NUCLEOTIDE SEQUENCE</scope>
    <source>
        <strain evidence="1">91603</strain>
        <tissue evidence="1">Leaf</tissue>
    </source>
</reference>
<sequence length="148" mass="15930">MDMSDVQDEFSAVITKASVTLVLGLETKYVNGINMILTSSIPVLGSLLSPVYFRFFLDKATSTASYSKFVTREMSKAEALLKGLKKADQQSILDDFNKHRRGIKQPAAIVPLVAPFAAPAISPAMTASSPVGFIVSREYVLTRAAALG</sequence>
<dbReference type="AlphaFoldDB" id="A0AAD5NYW9"/>
<evidence type="ECO:0000313" key="2">
    <source>
        <dbReference type="Proteomes" id="UP001064489"/>
    </source>
</evidence>
<dbReference type="GO" id="GO:0000938">
    <property type="term" value="C:GARP complex"/>
    <property type="evidence" value="ECO:0007669"/>
    <property type="project" value="InterPro"/>
</dbReference>
<reference evidence="1" key="1">
    <citation type="journal article" date="2022" name="Plant J.">
        <title>Strategies of tolerance reflected in two North American maple genomes.</title>
        <authorList>
            <person name="McEvoy S.L."/>
            <person name="Sezen U.U."/>
            <person name="Trouern-Trend A."/>
            <person name="McMahon S.M."/>
            <person name="Schaberg P.G."/>
            <person name="Yang J."/>
            <person name="Wegrzyn J.L."/>
            <person name="Swenson N.G."/>
        </authorList>
    </citation>
    <scope>NUCLEOTIDE SEQUENCE</scope>
    <source>
        <strain evidence="1">91603</strain>
    </source>
</reference>
<protein>
    <submittedName>
        <fullName evidence="1">Uncharacterized protein</fullName>
    </submittedName>
</protein>
<dbReference type="GO" id="GO:0005829">
    <property type="term" value="C:cytosol"/>
    <property type="evidence" value="ECO:0007669"/>
    <property type="project" value="GOC"/>
</dbReference>
<proteinExistence type="predicted"/>
<evidence type="ECO:0000313" key="1">
    <source>
        <dbReference type="EMBL" id="KAI9191564.1"/>
    </source>
</evidence>
<dbReference type="GO" id="GO:0042147">
    <property type="term" value="P:retrograde transport, endosome to Golgi"/>
    <property type="evidence" value="ECO:0007669"/>
    <property type="project" value="InterPro"/>
</dbReference>
<comment type="caution">
    <text evidence="1">The sequence shown here is derived from an EMBL/GenBank/DDBJ whole genome shotgun (WGS) entry which is preliminary data.</text>
</comment>
<dbReference type="InterPro" id="IPR039766">
    <property type="entry name" value="Vps53"/>
</dbReference>
<dbReference type="Proteomes" id="UP001064489">
    <property type="component" value="Chromosome 6"/>
</dbReference>
<dbReference type="PANTHER" id="PTHR12820">
    <property type="entry name" value="VACUOLAR SORTING PROTEIN 53"/>
    <property type="match status" value="1"/>
</dbReference>
<accession>A0AAD5NYW9</accession>
<name>A0AAD5NYW9_ACENE</name>
<organism evidence="1 2">
    <name type="scientific">Acer negundo</name>
    <name type="common">Box elder</name>
    <dbReference type="NCBI Taxonomy" id="4023"/>
    <lineage>
        <taxon>Eukaryota</taxon>
        <taxon>Viridiplantae</taxon>
        <taxon>Streptophyta</taxon>
        <taxon>Embryophyta</taxon>
        <taxon>Tracheophyta</taxon>
        <taxon>Spermatophyta</taxon>
        <taxon>Magnoliopsida</taxon>
        <taxon>eudicotyledons</taxon>
        <taxon>Gunneridae</taxon>
        <taxon>Pentapetalae</taxon>
        <taxon>rosids</taxon>
        <taxon>malvids</taxon>
        <taxon>Sapindales</taxon>
        <taxon>Sapindaceae</taxon>
        <taxon>Hippocastanoideae</taxon>
        <taxon>Acereae</taxon>
        <taxon>Acer</taxon>
    </lineage>
</organism>
<keyword evidence="2" id="KW-1185">Reference proteome</keyword>
<dbReference type="PANTHER" id="PTHR12820:SF0">
    <property type="entry name" value="VACUOLAR PROTEIN SORTING-ASSOCIATED PROTEIN 53 HOMOLOG"/>
    <property type="match status" value="1"/>
</dbReference>
<gene>
    <name evidence="1" type="ORF">LWI28_010074</name>
</gene>
<dbReference type="EMBL" id="JAJSOW010000004">
    <property type="protein sequence ID" value="KAI9191564.1"/>
    <property type="molecule type" value="Genomic_DNA"/>
</dbReference>